<evidence type="ECO:0000313" key="2">
    <source>
        <dbReference type="EMBL" id="KAE8683562.1"/>
    </source>
</evidence>
<name>A0A6A2YX14_HIBSY</name>
<evidence type="ECO:0000313" key="3">
    <source>
        <dbReference type="Proteomes" id="UP000436088"/>
    </source>
</evidence>
<dbReference type="SUPFAM" id="SSF54928">
    <property type="entry name" value="RNA-binding domain, RBD"/>
    <property type="match status" value="1"/>
</dbReference>
<reference evidence="2" key="1">
    <citation type="submission" date="2019-09" db="EMBL/GenBank/DDBJ databases">
        <title>Draft genome information of white flower Hibiscus syriacus.</title>
        <authorList>
            <person name="Kim Y.-M."/>
        </authorList>
    </citation>
    <scope>NUCLEOTIDE SEQUENCE [LARGE SCALE GENOMIC DNA]</scope>
    <source>
        <strain evidence="2">YM2019G1</strain>
    </source>
</reference>
<gene>
    <name evidence="2" type="ORF">F3Y22_tig00111200pilonHSYRG00104</name>
</gene>
<dbReference type="InterPro" id="IPR007201">
    <property type="entry name" value="Mei2-like_Rrm_C"/>
</dbReference>
<keyword evidence="3" id="KW-1185">Reference proteome</keyword>
<accession>A0A6A2YX14</accession>
<dbReference type="InterPro" id="IPR035979">
    <property type="entry name" value="RBD_domain_sf"/>
</dbReference>
<dbReference type="Pfam" id="PF04059">
    <property type="entry name" value="RRM_2"/>
    <property type="match status" value="1"/>
</dbReference>
<proteinExistence type="predicted"/>
<dbReference type="GO" id="GO:0003676">
    <property type="term" value="F:nucleic acid binding"/>
    <property type="evidence" value="ECO:0007669"/>
    <property type="project" value="InterPro"/>
</dbReference>
<comment type="caution">
    <text evidence="2">The sequence shown here is derived from an EMBL/GenBank/DDBJ whole genome shotgun (WGS) entry which is preliminary data.</text>
</comment>
<protein>
    <submittedName>
        <fullName evidence="2">MEI2 C-terminal RRM only like 1 protein</fullName>
    </submittedName>
</protein>
<dbReference type="AlphaFoldDB" id="A0A6A2YX14"/>
<feature type="domain" description="Mei2-like C-terminal RNA recognition motif" evidence="1">
    <location>
        <begin position="171"/>
        <end position="230"/>
    </location>
</feature>
<evidence type="ECO:0000259" key="1">
    <source>
        <dbReference type="Pfam" id="PF04059"/>
    </source>
</evidence>
<dbReference type="Proteomes" id="UP000436088">
    <property type="component" value="Unassembled WGS sequence"/>
</dbReference>
<dbReference type="EMBL" id="VEPZ02001265">
    <property type="protein sequence ID" value="KAE8683562.1"/>
    <property type="molecule type" value="Genomic_DNA"/>
</dbReference>
<sequence>MPASSPPMEVTDSKPLNPSALSFEPHCSKSKLHPYHHQFLFKSLQLYQASLLLFHEPEPVMFPGPSFIYSNPWSLYDPAMQPRPWCNGFNGPNFVPYKEKKMKSRVLLPPRLRRPRDNLMVWERNEDAMNIKAGSDVNCDGVTLVPPVTAEELKKFDGKTSLMIRNIPNHFKFGLNLGYAFVNFTTHVAALRFYRVFNNLKWSCGNIRKKICEIGIAKYQGKDTLKNNFQHSSFLCHTMSTCQWCFLLHVMGSIARGQAKLADESMQVLQLPSMKGS</sequence>
<organism evidence="2 3">
    <name type="scientific">Hibiscus syriacus</name>
    <name type="common">Rose of Sharon</name>
    <dbReference type="NCBI Taxonomy" id="106335"/>
    <lineage>
        <taxon>Eukaryota</taxon>
        <taxon>Viridiplantae</taxon>
        <taxon>Streptophyta</taxon>
        <taxon>Embryophyta</taxon>
        <taxon>Tracheophyta</taxon>
        <taxon>Spermatophyta</taxon>
        <taxon>Magnoliopsida</taxon>
        <taxon>eudicotyledons</taxon>
        <taxon>Gunneridae</taxon>
        <taxon>Pentapetalae</taxon>
        <taxon>rosids</taxon>
        <taxon>malvids</taxon>
        <taxon>Malvales</taxon>
        <taxon>Malvaceae</taxon>
        <taxon>Malvoideae</taxon>
        <taxon>Hibiscus</taxon>
    </lineage>
</organism>